<evidence type="ECO:0000256" key="6">
    <source>
        <dbReference type="ARBA" id="ARBA00022840"/>
    </source>
</evidence>
<protein>
    <recommendedName>
        <fullName evidence="10">ABC transmembrane type-1 domain-containing protein</fullName>
    </recommendedName>
</protein>
<dbReference type="STRING" id="53468.A0A0R3U921"/>
<keyword evidence="6" id="KW-0067">ATP-binding</keyword>
<dbReference type="PANTHER" id="PTHR24223:SF443">
    <property type="entry name" value="MULTIDRUG-RESISTANCE LIKE PROTEIN 1, ISOFORM I"/>
    <property type="match status" value="1"/>
</dbReference>
<evidence type="ECO:0000256" key="8">
    <source>
        <dbReference type="ARBA" id="ARBA00023136"/>
    </source>
</evidence>
<dbReference type="GO" id="GO:0016020">
    <property type="term" value="C:membrane"/>
    <property type="evidence" value="ECO:0007669"/>
    <property type="project" value="InterPro"/>
</dbReference>
<keyword evidence="3 9" id="KW-0812">Transmembrane</keyword>
<dbReference type="InterPro" id="IPR036640">
    <property type="entry name" value="ABC1_TM_sf"/>
</dbReference>
<evidence type="ECO:0000256" key="4">
    <source>
        <dbReference type="ARBA" id="ARBA00022737"/>
    </source>
</evidence>
<keyword evidence="12" id="KW-1185">Reference proteome</keyword>
<dbReference type="InterPro" id="IPR011527">
    <property type="entry name" value="ABC1_TM_dom"/>
</dbReference>
<dbReference type="GO" id="GO:0140359">
    <property type="term" value="F:ABC-type transporter activity"/>
    <property type="evidence" value="ECO:0007669"/>
    <property type="project" value="InterPro"/>
</dbReference>
<dbReference type="InterPro" id="IPR050173">
    <property type="entry name" value="ABC_transporter_C-like"/>
</dbReference>
<dbReference type="GO" id="GO:0012505">
    <property type="term" value="C:endomembrane system"/>
    <property type="evidence" value="ECO:0007669"/>
    <property type="project" value="UniProtKB-SubCell"/>
</dbReference>
<keyword evidence="7 9" id="KW-1133">Transmembrane helix</keyword>
<feature type="transmembrane region" description="Helical" evidence="9">
    <location>
        <begin position="33"/>
        <end position="59"/>
    </location>
</feature>
<feature type="transmembrane region" description="Helical" evidence="9">
    <location>
        <begin position="88"/>
        <end position="113"/>
    </location>
</feature>
<keyword evidence="4" id="KW-0677">Repeat</keyword>
<evidence type="ECO:0000313" key="12">
    <source>
        <dbReference type="Proteomes" id="UP000267029"/>
    </source>
</evidence>
<accession>A0A0R3U921</accession>
<dbReference type="PANTHER" id="PTHR24223">
    <property type="entry name" value="ATP-BINDING CASSETTE SUB-FAMILY C"/>
    <property type="match status" value="1"/>
</dbReference>
<evidence type="ECO:0000256" key="5">
    <source>
        <dbReference type="ARBA" id="ARBA00022741"/>
    </source>
</evidence>
<dbReference type="SUPFAM" id="SSF90123">
    <property type="entry name" value="ABC transporter transmembrane region"/>
    <property type="match status" value="1"/>
</dbReference>
<evidence type="ECO:0000313" key="11">
    <source>
        <dbReference type="EMBL" id="VDD77409.1"/>
    </source>
</evidence>
<keyword evidence="8 9" id="KW-0472">Membrane</keyword>
<evidence type="ECO:0000256" key="2">
    <source>
        <dbReference type="ARBA" id="ARBA00022448"/>
    </source>
</evidence>
<keyword evidence="2" id="KW-0813">Transport</keyword>
<dbReference type="Gene3D" id="1.20.1560.10">
    <property type="entry name" value="ABC transporter type 1, transmembrane domain"/>
    <property type="match status" value="1"/>
</dbReference>
<evidence type="ECO:0000256" key="9">
    <source>
        <dbReference type="SAM" id="Phobius"/>
    </source>
</evidence>
<dbReference type="AlphaFoldDB" id="A0A0R3U921"/>
<evidence type="ECO:0000256" key="3">
    <source>
        <dbReference type="ARBA" id="ARBA00022692"/>
    </source>
</evidence>
<organism evidence="11 12">
    <name type="scientific">Mesocestoides corti</name>
    <name type="common">Flatworm</name>
    <dbReference type="NCBI Taxonomy" id="53468"/>
    <lineage>
        <taxon>Eukaryota</taxon>
        <taxon>Metazoa</taxon>
        <taxon>Spiralia</taxon>
        <taxon>Lophotrochozoa</taxon>
        <taxon>Platyhelminthes</taxon>
        <taxon>Cestoda</taxon>
        <taxon>Eucestoda</taxon>
        <taxon>Cyclophyllidea</taxon>
        <taxon>Mesocestoididae</taxon>
        <taxon>Mesocestoides</taxon>
    </lineage>
</organism>
<dbReference type="Proteomes" id="UP000267029">
    <property type="component" value="Unassembled WGS sequence"/>
</dbReference>
<name>A0A0R3U921_MESCO</name>
<reference evidence="11 12" key="1">
    <citation type="submission" date="2018-10" db="EMBL/GenBank/DDBJ databases">
        <authorList>
            <consortium name="Pathogen Informatics"/>
        </authorList>
    </citation>
    <scope>NUCLEOTIDE SEQUENCE [LARGE SCALE GENOMIC DNA]</scope>
</reference>
<dbReference type="EMBL" id="UXSR01000770">
    <property type="protein sequence ID" value="VDD77409.1"/>
    <property type="molecule type" value="Genomic_DNA"/>
</dbReference>
<proteinExistence type="predicted"/>
<dbReference type="OrthoDB" id="1726658at2759"/>
<comment type="subcellular location">
    <subcellularLocation>
        <location evidence="1">Endomembrane system</location>
        <topology evidence="1">Multi-pass membrane protein</topology>
    </subcellularLocation>
</comment>
<evidence type="ECO:0000259" key="10">
    <source>
        <dbReference type="PROSITE" id="PS50929"/>
    </source>
</evidence>
<dbReference type="PROSITE" id="PS50929">
    <property type="entry name" value="ABC_TM1F"/>
    <property type="match status" value="1"/>
</dbReference>
<gene>
    <name evidence="11" type="ORF">MCOS_LOCUS3412</name>
</gene>
<evidence type="ECO:0000256" key="1">
    <source>
        <dbReference type="ARBA" id="ARBA00004127"/>
    </source>
</evidence>
<sequence>MVPPVLKLYAWEPSFIREVDSIRNKELSYLRKYLYLDCSITFVHECAPILVALATFVVYTLSSPDNVFNAEKAFVSLSLLNILRFPLFMFPTILSSLVQVGVCVSTLFLMITWYTAPHATHARRCGVVIALIRVTNCGALLPLYNPLHKPQAVLVRKEATRFGT</sequence>
<dbReference type="GO" id="GO:0005524">
    <property type="term" value="F:ATP binding"/>
    <property type="evidence" value="ECO:0007669"/>
    <property type="project" value="UniProtKB-KW"/>
</dbReference>
<keyword evidence="5" id="KW-0547">Nucleotide-binding</keyword>
<evidence type="ECO:0000256" key="7">
    <source>
        <dbReference type="ARBA" id="ARBA00022989"/>
    </source>
</evidence>
<feature type="domain" description="ABC transmembrane type-1" evidence="10">
    <location>
        <begin position="5"/>
        <end position="99"/>
    </location>
</feature>